<protein>
    <submittedName>
        <fullName evidence="5">DNA-3-methyladenine glycosylase II</fullName>
    </submittedName>
</protein>
<dbReference type="FunFam" id="1.10.340.30:FF:000004">
    <property type="entry name" value="DNA-3-methyladenine glycosylase II"/>
    <property type="match status" value="1"/>
</dbReference>
<dbReference type="GO" id="GO:0043916">
    <property type="term" value="F:DNA-7-methylguanine glycosylase activity"/>
    <property type="evidence" value="ECO:0007669"/>
    <property type="project" value="TreeGrafter"/>
</dbReference>
<gene>
    <name evidence="5" type="ORF">SAMN06269185_0003</name>
</gene>
<dbReference type="CDD" id="cd00056">
    <property type="entry name" value="ENDO3c"/>
    <property type="match status" value="1"/>
</dbReference>
<organism evidence="5 6">
    <name type="scientific">Natronoarchaeum philippinense</name>
    <dbReference type="NCBI Taxonomy" id="558529"/>
    <lineage>
        <taxon>Archaea</taxon>
        <taxon>Methanobacteriati</taxon>
        <taxon>Methanobacteriota</taxon>
        <taxon>Stenosarchaea group</taxon>
        <taxon>Halobacteria</taxon>
        <taxon>Halobacteriales</taxon>
        <taxon>Natronoarchaeaceae</taxon>
    </lineage>
</organism>
<dbReference type="Gene3D" id="1.10.340.30">
    <property type="entry name" value="Hypothetical protein, domain 2"/>
    <property type="match status" value="1"/>
</dbReference>
<evidence type="ECO:0000313" key="5">
    <source>
        <dbReference type="EMBL" id="SNZ02363.1"/>
    </source>
</evidence>
<reference evidence="5 6" key="1">
    <citation type="submission" date="2017-09" db="EMBL/GenBank/DDBJ databases">
        <authorList>
            <person name="Ehlers B."/>
            <person name="Leendertz F.H."/>
        </authorList>
    </citation>
    <scope>NUCLEOTIDE SEQUENCE [LARGE SCALE GENOMIC DNA]</scope>
    <source>
        <strain evidence="5 6">DSM 27208</strain>
    </source>
</reference>
<evidence type="ECO:0000313" key="6">
    <source>
        <dbReference type="Proteomes" id="UP000219453"/>
    </source>
</evidence>
<dbReference type="Gene3D" id="1.10.1670.40">
    <property type="match status" value="1"/>
</dbReference>
<dbReference type="GO" id="GO:0006307">
    <property type="term" value="P:DNA alkylation repair"/>
    <property type="evidence" value="ECO:0007669"/>
    <property type="project" value="TreeGrafter"/>
</dbReference>
<dbReference type="GO" id="GO:0032993">
    <property type="term" value="C:protein-DNA complex"/>
    <property type="evidence" value="ECO:0007669"/>
    <property type="project" value="TreeGrafter"/>
</dbReference>
<dbReference type="InterPro" id="IPR011257">
    <property type="entry name" value="DNA_glycosylase"/>
</dbReference>
<feature type="domain" description="HhH-GPD" evidence="4">
    <location>
        <begin position="47"/>
        <end position="201"/>
    </location>
</feature>
<evidence type="ECO:0000259" key="4">
    <source>
        <dbReference type="SMART" id="SM00478"/>
    </source>
</evidence>
<evidence type="ECO:0000256" key="1">
    <source>
        <dbReference type="ARBA" id="ARBA00010817"/>
    </source>
</evidence>
<accession>A0A285N0B4</accession>
<dbReference type="InterPro" id="IPR051912">
    <property type="entry name" value="Alkylbase_DNA_Glycosylase/TA"/>
</dbReference>
<dbReference type="AlphaFoldDB" id="A0A285N0B4"/>
<keyword evidence="3" id="KW-0234">DNA repair</keyword>
<dbReference type="SMART" id="SM00478">
    <property type="entry name" value="ENDO3c"/>
    <property type="match status" value="1"/>
</dbReference>
<dbReference type="GO" id="GO:0032131">
    <property type="term" value="F:alkylated DNA binding"/>
    <property type="evidence" value="ECO:0007669"/>
    <property type="project" value="TreeGrafter"/>
</dbReference>
<sequence>MSERATFADAASVLQSDSVMADLIDRHGPLDMTPADNEFRRLVVSILNQQLSTASARAVRERAFDVLDGQVTPDTVLSADQDALREAGLSDSKVEYVRNCAQAFQERDLTRGALDEYGDDAVIDLLTEIRGVGEWTARMYLIFALGREDVLPLGDLAVRRGIDELYGDGDASMARSEMRAIAESWRPYRSVGTRYVWQAYESE</sequence>
<dbReference type="PANTHER" id="PTHR43003:SF5">
    <property type="entry name" value="DNA-3-METHYLADENINE GLYCOSYLASE"/>
    <property type="match status" value="1"/>
</dbReference>
<dbReference type="InterPro" id="IPR003265">
    <property type="entry name" value="HhH-GPD_domain"/>
</dbReference>
<dbReference type="SUPFAM" id="SSF48150">
    <property type="entry name" value="DNA-glycosylase"/>
    <property type="match status" value="1"/>
</dbReference>
<dbReference type="GO" id="GO:0008725">
    <property type="term" value="F:DNA-3-methyladenine glycosylase activity"/>
    <property type="evidence" value="ECO:0007669"/>
    <property type="project" value="TreeGrafter"/>
</dbReference>
<evidence type="ECO:0000256" key="2">
    <source>
        <dbReference type="ARBA" id="ARBA00022763"/>
    </source>
</evidence>
<dbReference type="Proteomes" id="UP000219453">
    <property type="component" value="Unassembled WGS sequence"/>
</dbReference>
<dbReference type="EMBL" id="OBEJ01000001">
    <property type="protein sequence ID" value="SNZ02363.1"/>
    <property type="molecule type" value="Genomic_DNA"/>
</dbReference>
<dbReference type="PANTHER" id="PTHR43003">
    <property type="entry name" value="DNA-3-METHYLADENINE GLYCOSYLASE"/>
    <property type="match status" value="1"/>
</dbReference>
<keyword evidence="6" id="KW-1185">Reference proteome</keyword>
<keyword evidence="2" id="KW-0227">DNA damage</keyword>
<dbReference type="Pfam" id="PF00730">
    <property type="entry name" value="HhH-GPD"/>
    <property type="match status" value="1"/>
</dbReference>
<comment type="similarity">
    <text evidence="1">Belongs to the alkylbase DNA glycosidase AlkA family.</text>
</comment>
<name>A0A285N0B4_NATPI</name>
<evidence type="ECO:0000256" key="3">
    <source>
        <dbReference type="ARBA" id="ARBA00023204"/>
    </source>
</evidence>
<proteinExistence type="inferred from homology"/>
<dbReference type="GO" id="GO:0006285">
    <property type="term" value="P:base-excision repair, AP site formation"/>
    <property type="evidence" value="ECO:0007669"/>
    <property type="project" value="TreeGrafter"/>
</dbReference>